<keyword evidence="3" id="KW-0413">Isomerase</keyword>
<dbReference type="EMBL" id="PGCJ01000957">
    <property type="protein sequence ID" value="PLW13207.1"/>
    <property type="molecule type" value="Genomic_DNA"/>
</dbReference>
<dbReference type="OrthoDB" id="2507244at2759"/>
<dbReference type="PANTHER" id="PTHR13710:SF105">
    <property type="entry name" value="ATP-DEPENDENT DNA HELICASE Q1"/>
    <property type="match status" value="1"/>
</dbReference>
<keyword evidence="7" id="KW-1185">Reference proteome</keyword>
<evidence type="ECO:0000256" key="1">
    <source>
        <dbReference type="ARBA" id="ARBA00005446"/>
    </source>
</evidence>
<accession>A0A2N5SIX9</accession>
<organism evidence="6 7">
    <name type="scientific">Puccinia coronata f. sp. avenae</name>
    <dbReference type="NCBI Taxonomy" id="200324"/>
    <lineage>
        <taxon>Eukaryota</taxon>
        <taxon>Fungi</taxon>
        <taxon>Dikarya</taxon>
        <taxon>Basidiomycota</taxon>
        <taxon>Pucciniomycotina</taxon>
        <taxon>Pucciniomycetes</taxon>
        <taxon>Pucciniales</taxon>
        <taxon>Pucciniaceae</taxon>
        <taxon>Puccinia</taxon>
    </lineage>
</organism>
<comment type="caution">
    <text evidence="6">The sequence shown here is derived from an EMBL/GenBank/DDBJ whole genome shotgun (WGS) entry which is preliminary data.</text>
</comment>
<proteinExistence type="inferred from homology"/>
<evidence type="ECO:0000256" key="2">
    <source>
        <dbReference type="ARBA" id="ARBA00023125"/>
    </source>
</evidence>
<keyword evidence="2" id="KW-0238">DNA-binding</keyword>
<dbReference type="GO" id="GO:0005694">
    <property type="term" value="C:chromosome"/>
    <property type="evidence" value="ECO:0007669"/>
    <property type="project" value="TreeGrafter"/>
</dbReference>
<evidence type="ECO:0000313" key="7">
    <source>
        <dbReference type="Proteomes" id="UP000235388"/>
    </source>
</evidence>
<name>A0A2N5SIX9_9BASI</name>
<evidence type="ECO:0000313" key="6">
    <source>
        <dbReference type="EMBL" id="PLW13207.1"/>
    </source>
</evidence>
<dbReference type="GO" id="GO:0043138">
    <property type="term" value="F:3'-5' DNA helicase activity"/>
    <property type="evidence" value="ECO:0007669"/>
    <property type="project" value="UniProtKB-EC"/>
</dbReference>
<protein>
    <recommendedName>
        <fullName evidence="5">DNA 3'-5' helicase</fullName>
        <ecNumber evidence="5">5.6.2.4</ecNumber>
    </recommendedName>
</protein>
<sequence>MLSCLNPNRLIEWICGCRYCPQTDAAALPFTEISTELFFSKDFQNRLGLIAVDEAHMIYIWGLVSSCKGSKTFAVHVRHANSGVFRPSYGNLGAHLLFRNNKPILLLSATCRPVAVAAISQSLKLDEDSLDILQGELTRPEIRII</sequence>
<dbReference type="EC" id="5.6.2.4" evidence="5"/>
<dbReference type="Gene3D" id="3.40.50.300">
    <property type="entry name" value="P-loop containing nucleotide triphosphate hydrolases"/>
    <property type="match status" value="1"/>
</dbReference>
<comment type="catalytic activity">
    <reaction evidence="4">
        <text>Couples ATP hydrolysis with the unwinding of duplex DNA by translocating in the 3'-5' direction.</text>
        <dbReference type="EC" id="5.6.2.4"/>
    </reaction>
</comment>
<comment type="similarity">
    <text evidence="1">Belongs to the helicase family. RecQ subfamily.</text>
</comment>
<evidence type="ECO:0000256" key="3">
    <source>
        <dbReference type="ARBA" id="ARBA00023235"/>
    </source>
</evidence>
<dbReference type="PANTHER" id="PTHR13710">
    <property type="entry name" value="DNA HELICASE RECQ FAMILY MEMBER"/>
    <property type="match status" value="1"/>
</dbReference>
<dbReference type="GO" id="GO:0000724">
    <property type="term" value="P:double-strand break repair via homologous recombination"/>
    <property type="evidence" value="ECO:0007669"/>
    <property type="project" value="TreeGrafter"/>
</dbReference>
<dbReference type="GO" id="GO:0005737">
    <property type="term" value="C:cytoplasm"/>
    <property type="evidence" value="ECO:0007669"/>
    <property type="project" value="TreeGrafter"/>
</dbReference>
<dbReference type="GO" id="GO:0003677">
    <property type="term" value="F:DNA binding"/>
    <property type="evidence" value="ECO:0007669"/>
    <property type="project" value="UniProtKB-KW"/>
</dbReference>
<evidence type="ECO:0000256" key="5">
    <source>
        <dbReference type="ARBA" id="ARBA00034808"/>
    </source>
</evidence>
<dbReference type="AlphaFoldDB" id="A0A2N5SIX9"/>
<dbReference type="InterPro" id="IPR027417">
    <property type="entry name" value="P-loop_NTPase"/>
</dbReference>
<dbReference type="GO" id="GO:0009378">
    <property type="term" value="F:four-way junction helicase activity"/>
    <property type="evidence" value="ECO:0007669"/>
    <property type="project" value="TreeGrafter"/>
</dbReference>
<reference evidence="6 7" key="1">
    <citation type="submission" date="2017-11" db="EMBL/GenBank/DDBJ databases">
        <title>De novo assembly and phasing of dikaryotic genomes from two isolates of Puccinia coronata f. sp. avenae, the causal agent of oat crown rust.</title>
        <authorList>
            <person name="Miller M.E."/>
            <person name="Zhang Y."/>
            <person name="Omidvar V."/>
            <person name="Sperschneider J."/>
            <person name="Schwessinger B."/>
            <person name="Raley C."/>
            <person name="Palmer J.M."/>
            <person name="Garnica D."/>
            <person name="Upadhyaya N."/>
            <person name="Rathjen J."/>
            <person name="Taylor J.M."/>
            <person name="Park R.F."/>
            <person name="Dodds P.N."/>
            <person name="Hirsch C.D."/>
            <person name="Kianian S.F."/>
            <person name="Figueroa M."/>
        </authorList>
    </citation>
    <scope>NUCLEOTIDE SEQUENCE [LARGE SCALE GENOMIC DNA]</scope>
    <source>
        <strain evidence="6">12NC29</strain>
    </source>
</reference>
<evidence type="ECO:0000256" key="4">
    <source>
        <dbReference type="ARBA" id="ARBA00034617"/>
    </source>
</evidence>
<dbReference type="Proteomes" id="UP000235388">
    <property type="component" value="Unassembled WGS sequence"/>
</dbReference>
<gene>
    <name evidence="6" type="ORF">PCANC_20625</name>
</gene>
<dbReference type="STRING" id="200324.A0A2N5SIX9"/>